<comment type="caution">
    <text evidence="3">The sequence shown here is derived from an EMBL/GenBank/DDBJ whole genome shotgun (WGS) entry which is preliminary data.</text>
</comment>
<dbReference type="EMBL" id="JAKNSF020000001">
    <property type="protein sequence ID" value="KAK7742651.1"/>
    <property type="molecule type" value="Genomic_DNA"/>
</dbReference>
<evidence type="ECO:0000313" key="3">
    <source>
        <dbReference type="EMBL" id="KAK7742651.1"/>
    </source>
</evidence>
<protein>
    <recommendedName>
        <fullName evidence="2">Saccharopine dehydrogenase NADP binding domain-containing protein</fullName>
    </recommendedName>
</protein>
<keyword evidence="4" id="KW-1185">Reference proteome</keyword>
<evidence type="ECO:0000313" key="4">
    <source>
        <dbReference type="Proteomes" id="UP001430848"/>
    </source>
</evidence>
<evidence type="ECO:0000256" key="1">
    <source>
        <dbReference type="SAM" id="Phobius"/>
    </source>
</evidence>
<dbReference type="Pfam" id="PF03435">
    <property type="entry name" value="Sacchrp_dh_NADP"/>
    <property type="match status" value="1"/>
</dbReference>
<evidence type="ECO:0000259" key="2">
    <source>
        <dbReference type="Pfam" id="PF03435"/>
    </source>
</evidence>
<organism evidence="3 4">
    <name type="scientific">Diaporthe eres</name>
    <name type="common">Phomopsis oblonga</name>
    <dbReference type="NCBI Taxonomy" id="83184"/>
    <lineage>
        <taxon>Eukaryota</taxon>
        <taxon>Fungi</taxon>
        <taxon>Dikarya</taxon>
        <taxon>Ascomycota</taxon>
        <taxon>Pezizomycotina</taxon>
        <taxon>Sordariomycetes</taxon>
        <taxon>Sordariomycetidae</taxon>
        <taxon>Diaporthales</taxon>
        <taxon>Diaporthaceae</taxon>
        <taxon>Diaporthe</taxon>
        <taxon>Diaporthe eres species complex</taxon>
    </lineage>
</organism>
<sequence>MSILHLVPVVTSTVSLWFAFDQYFFLGIFLHKDVETGAKHVLTPYWNTMIGTGLGYVVAPLVSTIASTVAILSTTSAGLLRDKGSYSWYVASAFFAAGHFAFVSAILPKIRNLEIVVSYDTQTLGGVIGRARVCLSSVVYAVDGDAIIEACIEQRTDYVDCAAVPTLIRDWVAKYHEEAEANGVAVSGITES</sequence>
<name>A0ABR1PR87_DIAER</name>
<keyword evidence="1" id="KW-0472">Membrane</keyword>
<proteinExistence type="predicted"/>
<keyword evidence="1" id="KW-1133">Transmembrane helix</keyword>
<feature type="transmembrane region" description="Helical" evidence="1">
    <location>
        <begin position="6"/>
        <end position="30"/>
    </location>
</feature>
<keyword evidence="1" id="KW-0812">Transmembrane</keyword>
<feature type="transmembrane region" description="Helical" evidence="1">
    <location>
        <begin position="50"/>
        <end position="74"/>
    </location>
</feature>
<accession>A0ABR1PR87</accession>
<dbReference type="Proteomes" id="UP001430848">
    <property type="component" value="Unassembled WGS sequence"/>
</dbReference>
<dbReference type="InterPro" id="IPR005097">
    <property type="entry name" value="Sacchrp_dh_NADP-bd"/>
</dbReference>
<reference evidence="3 4" key="1">
    <citation type="submission" date="2024-02" db="EMBL/GenBank/DDBJ databases">
        <title>De novo assembly and annotation of 12 fungi associated with fruit tree decline syndrome in Ontario, Canada.</title>
        <authorList>
            <person name="Sulman M."/>
            <person name="Ellouze W."/>
            <person name="Ilyukhin E."/>
        </authorList>
    </citation>
    <scope>NUCLEOTIDE SEQUENCE [LARGE SCALE GENOMIC DNA]</scope>
    <source>
        <strain evidence="3 4">M169</strain>
    </source>
</reference>
<dbReference type="Gene3D" id="3.40.50.720">
    <property type="entry name" value="NAD(P)-binding Rossmann-like Domain"/>
    <property type="match status" value="1"/>
</dbReference>
<gene>
    <name evidence="3" type="ORF">SLS63_000216</name>
</gene>
<feature type="transmembrane region" description="Helical" evidence="1">
    <location>
        <begin position="86"/>
        <end position="107"/>
    </location>
</feature>
<feature type="domain" description="Saccharopine dehydrogenase NADP binding" evidence="2">
    <location>
        <begin position="108"/>
        <end position="185"/>
    </location>
</feature>